<dbReference type="GO" id="GO:0022857">
    <property type="term" value="F:transmembrane transporter activity"/>
    <property type="evidence" value="ECO:0007669"/>
    <property type="project" value="InterPro"/>
</dbReference>
<evidence type="ECO:0000313" key="7">
    <source>
        <dbReference type="EMBL" id="OAG37772.1"/>
    </source>
</evidence>
<feature type="transmembrane region" description="Helical" evidence="6">
    <location>
        <begin position="224"/>
        <end position="242"/>
    </location>
</feature>
<dbReference type="PANTHER" id="PTHR23507">
    <property type="entry name" value="ZGC:174356"/>
    <property type="match status" value="1"/>
</dbReference>
<dbReference type="InterPro" id="IPR036259">
    <property type="entry name" value="MFS_trans_sf"/>
</dbReference>
<dbReference type="EMBL" id="LVKK01000066">
    <property type="protein sequence ID" value="OAG37772.1"/>
    <property type="molecule type" value="Genomic_DNA"/>
</dbReference>
<feature type="transmembrane region" description="Helical" evidence="6">
    <location>
        <begin position="159"/>
        <end position="181"/>
    </location>
</feature>
<dbReference type="Proteomes" id="UP000077002">
    <property type="component" value="Unassembled WGS sequence"/>
</dbReference>
<keyword evidence="8" id="KW-1185">Reference proteome</keyword>
<feature type="transmembrane region" description="Helical" evidence="6">
    <location>
        <begin position="398"/>
        <end position="418"/>
    </location>
</feature>
<evidence type="ECO:0000256" key="1">
    <source>
        <dbReference type="ARBA" id="ARBA00004141"/>
    </source>
</evidence>
<feature type="transmembrane region" description="Helical" evidence="6">
    <location>
        <begin position="358"/>
        <end position="378"/>
    </location>
</feature>
<evidence type="ECO:0000256" key="3">
    <source>
        <dbReference type="ARBA" id="ARBA00022989"/>
    </source>
</evidence>
<dbReference type="InterPro" id="IPR011701">
    <property type="entry name" value="MFS"/>
</dbReference>
<dbReference type="Pfam" id="PF07690">
    <property type="entry name" value="MFS_1"/>
    <property type="match status" value="1"/>
</dbReference>
<accession>A0A177F388</accession>
<protein>
    <submittedName>
        <fullName evidence="7">Uncharacterized protein</fullName>
    </submittedName>
</protein>
<keyword evidence="4 6" id="KW-0472">Membrane</keyword>
<evidence type="ECO:0000313" key="8">
    <source>
        <dbReference type="Proteomes" id="UP000077002"/>
    </source>
</evidence>
<dbReference type="RefSeq" id="XP_022509724.1">
    <property type="nucleotide sequence ID" value="XM_022657965.1"/>
</dbReference>
<comment type="caution">
    <text evidence="7">The sequence shown here is derived from an EMBL/GenBank/DDBJ whole genome shotgun (WGS) entry which is preliminary data.</text>
</comment>
<dbReference type="AlphaFoldDB" id="A0A177F388"/>
<dbReference type="GeneID" id="34603165"/>
<dbReference type="PANTHER" id="PTHR23507:SF13">
    <property type="entry name" value="MFS GENERAL SUBSTRATE TRANSPORTER"/>
    <property type="match status" value="1"/>
</dbReference>
<dbReference type="SUPFAM" id="SSF53448">
    <property type="entry name" value="Nucleotide-diphospho-sugar transferases"/>
    <property type="match status" value="1"/>
</dbReference>
<organism evidence="7 8">
    <name type="scientific">Fonsecaea monophora</name>
    <dbReference type="NCBI Taxonomy" id="254056"/>
    <lineage>
        <taxon>Eukaryota</taxon>
        <taxon>Fungi</taxon>
        <taxon>Dikarya</taxon>
        <taxon>Ascomycota</taxon>
        <taxon>Pezizomycotina</taxon>
        <taxon>Eurotiomycetes</taxon>
        <taxon>Chaetothyriomycetidae</taxon>
        <taxon>Chaetothyriales</taxon>
        <taxon>Herpotrichiellaceae</taxon>
        <taxon>Fonsecaea</taxon>
    </lineage>
</organism>
<evidence type="ECO:0000256" key="4">
    <source>
        <dbReference type="ARBA" id="ARBA00023136"/>
    </source>
</evidence>
<dbReference type="InterPro" id="IPR029044">
    <property type="entry name" value="Nucleotide-diphossugar_trans"/>
</dbReference>
<dbReference type="OrthoDB" id="5204190at2759"/>
<sequence length="970" mass="107901">MGDSRHSSSRRASSVHREDLEATAPNLLDRTGSQEFSVVESVAVQEVSTEDETPDVAPTTWSRSVRYLVLLCAFLTSLSFGVTQVPLLYVFRLMTCDAYYKDHPSGLLHGVERSPTAGTWTSILSAAMVPSGYSTRLNTGDGTDRCSIHPIESATALSVSLLGASTTVFGTLNLFLTGTLIKRIGVKPTLLTQVFFPALRLLIQIVGVEVWGTTGIIIIQCSQIVTIVGGPSGYMLALNTFITDVVEHEGRTAALGRLTGSMMFGSALGFLLGGVVAEAFDIKAPFRLTLMLFLTSSAYVFAFLPHIPPQPRDIDADPTKARKTKMTSAFTKFFGPLMVFAPRKFITRDGIVRTEYGAFLLAWGVFLGILATGYLPTLLQLYSTDVFDFGTQQNGGLIFMYSMLRGVFLTFAFPKFIALGRRWTMKREQQDLADTQESRSSERAPLLRDTRQQAGNGTHSPKDKETPKEQTFAFDLTYTRFSLVADGLLTLLCSFVREGWQMYLVAVVLPFAAGTGSAAKGTVLQMVGSSATSSERTDALAGVSLVENMARLSTTFVFGVIFAAFASIGRTELVFTCNAAVALIGFGVLLFARFPPEGSRRLDEKDDAARVDFKDELPHHPHLFRRTTDATAYLWDFLEHRISERNRKGYREFPLPGYEERAYSPSDVSIIVPTVDTDPAFSDSLGGLLRNKPLEIIIITTDSRRVSNKRDQLLRGINESKGSIMALIDDDAFWARETILLHLLAPFQQEDIGLVGGPITSYLPLKRQYPGTIMPWEVAAIRLRGKRLGSMKSAYAADGGINFCVSDVTALLRSEIARDPAFQSAFANDMKRWYRSGLRHRLMCLVYVSGFWGMYKTCPQMTRQMVEGMLNPVLLWVRLYSFWRTFHICPWFGCFVLSMKIYDYLDGLLQFATEYPFARRHLWAAVLVDRLYLVSDWYCWVTLGTEAWITRQAVDPPAAGRSYRDCVKGE</sequence>
<dbReference type="GO" id="GO:0016020">
    <property type="term" value="C:membrane"/>
    <property type="evidence" value="ECO:0007669"/>
    <property type="project" value="UniProtKB-SubCell"/>
</dbReference>
<dbReference type="SUPFAM" id="SSF103473">
    <property type="entry name" value="MFS general substrate transporter"/>
    <property type="match status" value="1"/>
</dbReference>
<name>A0A177F388_9EURO</name>
<feature type="transmembrane region" description="Helical" evidence="6">
    <location>
        <begin position="254"/>
        <end position="276"/>
    </location>
</feature>
<feature type="compositionally biased region" description="Basic and acidic residues" evidence="5">
    <location>
        <begin position="430"/>
        <end position="451"/>
    </location>
</feature>
<dbReference type="Gene3D" id="1.20.1250.20">
    <property type="entry name" value="MFS general substrate transporter like domains"/>
    <property type="match status" value="2"/>
</dbReference>
<feature type="transmembrane region" description="Helical" evidence="6">
    <location>
        <begin position="67"/>
        <end position="91"/>
    </location>
</feature>
<feature type="transmembrane region" description="Helical" evidence="6">
    <location>
        <begin position="549"/>
        <end position="567"/>
    </location>
</feature>
<feature type="region of interest" description="Disordered" evidence="5">
    <location>
        <begin position="430"/>
        <end position="467"/>
    </location>
</feature>
<evidence type="ECO:0000256" key="5">
    <source>
        <dbReference type="SAM" id="MobiDB-lite"/>
    </source>
</evidence>
<feature type="region of interest" description="Disordered" evidence="5">
    <location>
        <begin position="1"/>
        <end position="27"/>
    </location>
</feature>
<reference evidence="7 8" key="1">
    <citation type="submission" date="2016-03" db="EMBL/GenBank/DDBJ databases">
        <title>Draft genome sequence of the Fonsecaea monophora CBS 269.37.</title>
        <authorList>
            <person name="Bombassaro A."/>
            <person name="Vinicius W.A."/>
            <person name="De Hoog S."/>
            <person name="Sun J."/>
            <person name="Souza E.M."/>
            <person name="Raittz R.T."/>
            <person name="Costa F."/>
            <person name="Leao A.C."/>
            <person name="Tadra-Sfeir M.Z."/>
            <person name="Baura V."/>
            <person name="Balsanelli E."/>
            <person name="Pedrosa F.O."/>
            <person name="Moreno L.F."/>
            <person name="Steffens M.B."/>
            <person name="Xi L."/>
            <person name="Bocca A.L."/>
            <person name="Felipe M.S."/>
            <person name="Teixeira M."/>
            <person name="Telles Filho F.Q."/>
            <person name="Azevedo C.M."/>
            <person name="Gomes R."/>
            <person name="Vicente V.A."/>
        </authorList>
    </citation>
    <scope>NUCLEOTIDE SEQUENCE [LARGE SCALE GENOMIC DNA]</scope>
    <source>
        <strain evidence="7 8">CBS 269.37</strain>
    </source>
</reference>
<feature type="transmembrane region" description="Helical" evidence="6">
    <location>
        <begin position="573"/>
        <end position="592"/>
    </location>
</feature>
<proteinExistence type="predicted"/>
<feature type="transmembrane region" description="Helical" evidence="6">
    <location>
        <begin position="288"/>
        <end position="307"/>
    </location>
</feature>
<keyword evidence="2 6" id="KW-0812">Transmembrane</keyword>
<comment type="subcellular location">
    <subcellularLocation>
        <location evidence="1">Membrane</location>
        <topology evidence="1">Multi-pass membrane protein</topology>
    </subcellularLocation>
</comment>
<keyword evidence="3 6" id="KW-1133">Transmembrane helix</keyword>
<feature type="transmembrane region" description="Helical" evidence="6">
    <location>
        <begin position="201"/>
        <end position="219"/>
    </location>
</feature>
<evidence type="ECO:0000256" key="6">
    <source>
        <dbReference type="SAM" id="Phobius"/>
    </source>
</evidence>
<gene>
    <name evidence="7" type="ORF">AYO21_08015</name>
</gene>
<evidence type="ECO:0000256" key="2">
    <source>
        <dbReference type="ARBA" id="ARBA00022692"/>
    </source>
</evidence>